<accession>A0A6A2ZL13</accession>
<evidence type="ECO:0000313" key="2">
    <source>
        <dbReference type="Proteomes" id="UP000436088"/>
    </source>
</evidence>
<organism evidence="1 2">
    <name type="scientific">Hibiscus syriacus</name>
    <name type="common">Rose of Sharon</name>
    <dbReference type="NCBI Taxonomy" id="106335"/>
    <lineage>
        <taxon>Eukaryota</taxon>
        <taxon>Viridiplantae</taxon>
        <taxon>Streptophyta</taxon>
        <taxon>Embryophyta</taxon>
        <taxon>Tracheophyta</taxon>
        <taxon>Spermatophyta</taxon>
        <taxon>Magnoliopsida</taxon>
        <taxon>eudicotyledons</taxon>
        <taxon>Gunneridae</taxon>
        <taxon>Pentapetalae</taxon>
        <taxon>rosids</taxon>
        <taxon>malvids</taxon>
        <taxon>Malvales</taxon>
        <taxon>Malvaceae</taxon>
        <taxon>Malvoideae</taxon>
        <taxon>Hibiscus</taxon>
    </lineage>
</organism>
<sequence>MHLGLPMDGDVISGMAHGFWIALCREYLGRVLESFNDGQILLNWLDANFRELSEDASDDEVKIYARPCILQLIGGLLMPDKSCNQVHCVAPTPRYSPTWRKERPRGRDLHMCIHVIIRRTSGAPYPTLRQINVKRTVMGAPYYKGFEEPRYVPILGHTKGFIPESFEGETIDWISRSSVKGPRVIVTDIPHGFHGILRGCFGAEGVHAQ</sequence>
<keyword evidence="2" id="KW-1185">Reference proteome</keyword>
<reference evidence="1" key="1">
    <citation type="submission" date="2019-09" db="EMBL/GenBank/DDBJ databases">
        <title>Draft genome information of white flower Hibiscus syriacus.</title>
        <authorList>
            <person name="Kim Y.-M."/>
        </authorList>
    </citation>
    <scope>NUCLEOTIDE SEQUENCE [LARGE SCALE GENOMIC DNA]</scope>
    <source>
        <strain evidence="1">YM2019G1</strain>
    </source>
</reference>
<evidence type="ECO:0000313" key="1">
    <source>
        <dbReference type="EMBL" id="KAE8691615.1"/>
    </source>
</evidence>
<proteinExistence type="predicted"/>
<gene>
    <name evidence="1" type="ORF">F3Y22_tig00110888pilonHSYRG00050</name>
</gene>
<comment type="caution">
    <text evidence="1">The sequence shown here is derived from an EMBL/GenBank/DDBJ whole genome shotgun (WGS) entry which is preliminary data.</text>
</comment>
<name>A0A6A2ZL13_HIBSY</name>
<dbReference type="Proteomes" id="UP000436088">
    <property type="component" value="Unassembled WGS sequence"/>
</dbReference>
<dbReference type="EMBL" id="VEPZ02001147">
    <property type="protein sequence ID" value="KAE8691615.1"/>
    <property type="molecule type" value="Genomic_DNA"/>
</dbReference>
<protein>
    <submittedName>
        <fullName evidence="1">Uncharacterized protein</fullName>
    </submittedName>
</protein>
<dbReference type="AlphaFoldDB" id="A0A6A2ZL13"/>